<protein>
    <submittedName>
        <fullName evidence="6">Protocatechuate 3,4-dioxygenase</fullName>
    </submittedName>
</protein>
<dbReference type="Proteomes" id="UP001497045">
    <property type="component" value="Unassembled WGS sequence"/>
</dbReference>
<evidence type="ECO:0000259" key="5">
    <source>
        <dbReference type="PROSITE" id="PS00083"/>
    </source>
</evidence>
<dbReference type="InterPro" id="IPR015889">
    <property type="entry name" value="Intradiol_dOase_core"/>
</dbReference>
<evidence type="ECO:0000313" key="7">
    <source>
        <dbReference type="Proteomes" id="UP001497045"/>
    </source>
</evidence>
<comment type="caution">
    <text evidence="6">The sequence shown here is derived from an EMBL/GenBank/DDBJ whole genome shotgun (WGS) entry which is preliminary data.</text>
</comment>
<dbReference type="PANTHER" id="PTHR33711:SF10">
    <property type="entry name" value="INTRADIOL RING-CLEAVAGE DIOXYGENASES DOMAIN-CONTAINING PROTEIN"/>
    <property type="match status" value="1"/>
</dbReference>
<reference evidence="6 7" key="1">
    <citation type="submission" date="2024-04" db="EMBL/GenBank/DDBJ databases">
        <title>Aurantiacibacter sp. DGU6 16S ribosomal RNA gene Genome sequencing and assembly.</title>
        <authorList>
            <person name="Park S."/>
        </authorList>
    </citation>
    <scope>NUCLEOTIDE SEQUENCE [LARGE SCALE GENOMIC DNA]</scope>
    <source>
        <strain evidence="6 7">DGU6</strain>
    </source>
</reference>
<evidence type="ECO:0000256" key="1">
    <source>
        <dbReference type="ARBA" id="ARBA00007825"/>
    </source>
</evidence>
<proteinExistence type="inferred from homology"/>
<name>A0ABU9IFQ9_9SPHN</name>
<dbReference type="SUPFAM" id="SSF49482">
    <property type="entry name" value="Aromatic compound dioxygenase"/>
    <property type="match status" value="1"/>
</dbReference>
<evidence type="ECO:0000256" key="4">
    <source>
        <dbReference type="SAM" id="SignalP"/>
    </source>
</evidence>
<accession>A0ABU9IFQ9</accession>
<dbReference type="Gene3D" id="2.60.130.10">
    <property type="entry name" value="Aromatic compound dioxygenase"/>
    <property type="match status" value="1"/>
</dbReference>
<keyword evidence="2" id="KW-0223">Dioxygenase</keyword>
<keyword evidence="3" id="KW-0560">Oxidoreductase</keyword>
<dbReference type="InterPro" id="IPR000627">
    <property type="entry name" value="Intradiol_dOase_C"/>
</dbReference>
<dbReference type="InterPro" id="IPR050770">
    <property type="entry name" value="Intradiol_RC_Dioxygenase"/>
</dbReference>
<dbReference type="PROSITE" id="PS00083">
    <property type="entry name" value="INTRADIOL_DIOXYGENAS"/>
    <property type="match status" value="1"/>
</dbReference>
<dbReference type="RefSeq" id="WP_341673797.1">
    <property type="nucleotide sequence ID" value="NZ_JBBYHV010000002.1"/>
</dbReference>
<dbReference type="PANTHER" id="PTHR33711">
    <property type="entry name" value="DIOXYGENASE, PUTATIVE (AFU_ORTHOLOGUE AFUA_2G02910)-RELATED"/>
    <property type="match status" value="1"/>
</dbReference>
<keyword evidence="7" id="KW-1185">Reference proteome</keyword>
<gene>
    <name evidence="6" type="ORF">AAEO60_11195</name>
</gene>
<dbReference type="Pfam" id="PF00775">
    <property type="entry name" value="Dioxygenase_C"/>
    <property type="match status" value="1"/>
</dbReference>
<feature type="domain" description="Intradiol ring-cleavage dioxygenases" evidence="5">
    <location>
        <begin position="71"/>
        <end position="99"/>
    </location>
</feature>
<evidence type="ECO:0000313" key="6">
    <source>
        <dbReference type="EMBL" id="MEL1251237.1"/>
    </source>
</evidence>
<feature type="chain" id="PRO_5045492893" evidence="4">
    <location>
        <begin position="29"/>
        <end position="208"/>
    </location>
</feature>
<evidence type="ECO:0000256" key="3">
    <source>
        <dbReference type="ARBA" id="ARBA00023002"/>
    </source>
</evidence>
<dbReference type="CDD" id="cd03459">
    <property type="entry name" value="3_4-PCD"/>
    <property type="match status" value="1"/>
</dbReference>
<evidence type="ECO:0000256" key="2">
    <source>
        <dbReference type="ARBA" id="ARBA00022964"/>
    </source>
</evidence>
<feature type="signal peptide" evidence="4">
    <location>
        <begin position="1"/>
        <end position="28"/>
    </location>
</feature>
<dbReference type="InterPro" id="IPR039387">
    <property type="entry name" value="3_4-PCD"/>
</dbReference>
<comment type="similarity">
    <text evidence="1">Belongs to the intradiol ring-cleavage dioxygenase family.</text>
</comment>
<keyword evidence="4" id="KW-0732">Signal</keyword>
<dbReference type="EMBL" id="JBBYHV010000002">
    <property type="protein sequence ID" value="MEL1251237.1"/>
    <property type="molecule type" value="Genomic_DNA"/>
</dbReference>
<sequence>MSHNPKLTRRAFTAGALASAAVGQGALAQVSQTPMSVIGPFYPSGYRGETDADLTRIAGHAERAQGQIIEVMGRVRDRFGNPINGARLDIWQANTHGRYDHPQDSSDYPLDPNFQGFASIHTGTDGGWSMTTVKPGGYGQGSDRRTPHIHVDVVGVDSRKILQMYFPEEAEANAADQLYSYLSNAAPRSTATALGDNRYSWDIVLIEG</sequence>
<organism evidence="6 7">
    <name type="scientific">Aurantiacibacter gilvus</name>
    <dbReference type="NCBI Taxonomy" id="3139141"/>
    <lineage>
        <taxon>Bacteria</taxon>
        <taxon>Pseudomonadati</taxon>
        <taxon>Pseudomonadota</taxon>
        <taxon>Alphaproteobacteria</taxon>
        <taxon>Sphingomonadales</taxon>
        <taxon>Erythrobacteraceae</taxon>
        <taxon>Aurantiacibacter</taxon>
    </lineage>
</organism>